<dbReference type="Proteomes" id="UP000282957">
    <property type="component" value="Unassembled WGS sequence"/>
</dbReference>
<dbReference type="AlphaFoldDB" id="A0A437ME97"/>
<reference evidence="1 2" key="1">
    <citation type="submission" date="2019-01" db="EMBL/GenBank/DDBJ databases">
        <authorList>
            <person name="Chen W.-M."/>
        </authorList>
    </citation>
    <scope>NUCLEOTIDE SEQUENCE [LARGE SCALE GENOMIC DNA]</scope>
    <source>
        <strain evidence="1 2">CCP-6</strain>
    </source>
</reference>
<organism evidence="1 2">
    <name type="scientific">Rhodovarius crocodyli</name>
    <dbReference type="NCBI Taxonomy" id="1979269"/>
    <lineage>
        <taxon>Bacteria</taxon>
        <taxon>Pseudomonadati</taxon>
        <taxon>Pseudomonadota</taxon>
        <taxon>Alphaproteobacteria</taxon>
        <taxon>Acetobacterales</taxon>
        <taxon>Roseomonadaceae</taxon>
        <taxon>Rhodovarius</taxon>
    </lineage>
</organism>
<name>A0A437ME97_9PROT</name>
<proteinExistence type="predicted"/>
<dbReference type="OrthoDB" id="8235668at2"/>
<gene>
    <name evidence="1" type="ORF">EOD42_12330</name>
</gene>
<dbReference type="EMBL" id="SACL01000004">
    <property type="protein sequence ID" value="RVT95919.1"/>
    <property type="molecule type" value="Genomic_DNA"/>
</dbReference>
<protein>
    <submittedName>
        <fullName evidence="1">Ferredoxin</fullName>
    </submittedName>
</protein>
<accession>A0A437ME97</accession>
<evidence type="ECO:0000313" key="2">
    <source>
        <dbReference type="Proteomes" id="UP000282957"/>
    </source>
</evidence>
<comment type="caution">
    <text evidence="1">The sequence shown here is derived from an EMBL/GenBank/DDBJ whole genome shotgun (WGS) entry which is preliminary data.</text>
</comment>
<evidence type="ECO:0000313" key="1">
    <source>
        <dbReference type="EMBL" id="RVT95919.1"/>
    </source>
</evidence>
<dbReference type="RefSeq" id="WP_127787854.1">
    <property type="nucleotide sequence ID" value="NZ_SACL01000004.1"/>
</dbReference>
<keyword evidence="2" id="KW-1185">Reference proteome</keyword>
<sequence>MFVILTSKPGQFHTEPGPGLTPVEAWDYVFCGNIRAHFVIAELSAASRVRIVDESGPVNSVPTKFLESFDTIEDARKELRTLTTYGNMPVELKAVAA</sequence>